<dbReference type="PANTHER" id="PTHR46268:SF15">
    <property type="entry name" value="UNIVERSAL STRESS PROTEIN HP_0031"/>
    <property type="match status" value="1"/>
</dbReference>
<name>A0ABU0F8Z9_9HYPH</name>
<evidence type="ECO:0000256" key="1">
    <source>
        <dbReference type="ARBA" id="ARBA00008791"/>
    </source>
</evidence>
<dbReference type="Proteomes" id="UP001237448">
    <property type="component" value="Unassembled WGS sequence"/>
</dbReference>
<accession>A0ABU0F8Z9</accession>
<dbReference type="EMBL" id="JAUSVK010000001">
    <property type="protein sequence ID" value="MDQ0391091.1"/>
    <property type="molecule type" value="Genomic_DNA"/>
</dbReference>
<dbReference type="Gene3D" id="3.40.50.12370">
    <property type="match status" value="1"/>
</dbReference>
<dbReference type="PANTHER" id="PTHR46268">
    <property type="entry name" value="STRESS RESPONSE PROTEIN NHAX"/>
    <property type="match status" value="1"/>
</dbReference>
<sequence length="259" mass="28213">MTFKDILVYLDPTPDGENRLAFAVSMAEQHGARLIGIDASSEDAFDKDWRDRTAAIGDLFREAAERSRIPAEFHTETGARAHGPHRYAHCVDLIIAPRPEFESRRLVIDAVPKDILLGAGVPVLLLPYGWKPEPVGKNIVLAWNASREATRAMHDAMPLLQQAEVVTVFTFSSGRGSVAEEQRIVVDHLHRHGVPARASSWEDTGQISPIEALYASLDTAEADLIVAGAYGHSPMLEGLLGGASQELIEGLSLPVLMSH</sequence>
<dbReference type="SUPFAM" id="SSF52402">
    <property type="entry name" value="Adenine nucleotide alpha hydrolases-like"/>
    <property type="match status" value="2"/>
</dbReference>
<proteinExistence type="inferred from homology"/>
<comment type="caution">
    <text evidence="2">The sequence shown here is derived from an EMBL/GenBank/DDBJ whole genome shotgun (WGS) entry which is preliminary data.</text>
</comment>
<keyword evidence="3" id="KW-1185">Reference proteome</keyword>
<protein>
    <submittedName>
        <fullName evidence="2">Nucleotide-binding universal stress UspA family protein</fullName>
    </submittedName>
</protein>
<organism evidence="2 3">
    <name type="scientific">Labrys monachus</name>
    <dbReference type="NCBI Taxonomy" id="217067"/>
    <lineage>
        <taxon>Bacteria</taxon>
        <taxon>Pseudomonadati</taxon>
        <taxon>Pseudomonadota</taxon>
        <taxon>Alphaproteobacteria</taxon>
        <taxon>Hyphomicrobiales</taxon>
        <taxon>Xanthobacteraceae</taxon>
        <taxon>Labrys</taxon>
    </lineage>
</organism>
<evidence type="ECO:0000313" key="2">
    <source>
        <dbReference type="EMBL" id="MDQ0391091.1"/>
    </source>
</evidence>
<reference evidence="2 3" key="1">
    <citation type="submission" date="2023-07" db="EMBL/GenBank/DDBJ databases">
        <title>Genomic Encyclopedia of Type Strains, Phase IV (KMG-IV): sequencing the most valuable type-strain genomes for metagenomic binning, comparative biology and taxonomic classification.</title>
        <authorList>
            <person name="Goeker M."/>
        </authorList>
    </citation>
    <scope>NUCLEOTIDE SEQUENCE [LARGE SCALE GENOMIC DNA]</scope>
    <source>
        <strain evidence="2 3">DSM 5896</strain>
    </source>
</reference>
<dbReference type="RefSeq" id="WP_307422862.1">
    <property type="nucleotide sequence ID" value="NZ_JAUSVK010000001.1"/>
</dbReference>
<dbReference type="PRINTS" id="PR01438">
    <property type="entry name" value="UNVRSLSTRESS"/>
</dbReference>
<comment type="similarity">
    <text evidence="1">Belongs to the universal stress protein A family.</text>
</comment>
<evidence type="ECO:0000313" key="3">
    <source>
        <dbReference type="Proteomes" id="UP001237448"/>
    </source>
</evidence>
<gene>
    <name evidence="2" type="ORF">J3R73_000883</name>
</gene>
<dbReference type="InterPro" id="IPR006015">
    <property type="entry name" value="Universal_stress_UspA"/>
</dbReference>